<dbReference type="AlphaFoldDB" id="A0A2T6ZGQ7"/>
<reference evidence="2 3" key="1">
    <citation type="submission" date="2017-04" db="EMBL/GenBank/DDBJ databases">
        <title>Draft genome sequence of Tuber borchii Vittad., a whitish edible truffle.</title>
        <authorList>
            <consortium name="DOE Joint Genome Institute"/>
            <person name="Murat C."/>
            <person name="Kuo A."/>
            <person name="Barry K.W."/>
            <person name="Clum A."/>
            <person name="Dockter R.B."/>
            <person name="Fauchery L."/>
            <person name="Iotti M."/>
            <person name="Kohler A."/>
            <person name="Labutti K."/>
            <person name="Lindquist E.A."/>
            <person name="Lipzen A."/>
            <person name="Ohm R.A."/>
            <person name="Wang M."/>
            <person name="Grigoriev I.V."/>
            <person name="Zambonelli A."/>
            <person name="Martin F.M."/>
        </authorList>
    </citation>
    <scope>NUCLEOTIDE SEQUENCE [LARGE SCALE GENOMIC DNA]</scope>
    <source>
        <strain evidence="2 3">Tbo3840</strain>
    </source>
</reference>
<comment type="caution">
    <text evidence="2">The sequence shown here is derived from an EMBL/GenBank/DDBJ whole genome shotgun (WGS) entry which is preliminary data.</text>
</comment>
<name>A0A2T6ZGQ7_TUBBO</name>
<feature type="region of interest" description="Disordered" evidence="1">
    <location>
        <begin position="1"/>
        <end position="34"/>
    </location>
</feature>
<dbReference type="OrthoDB" id="5416164at2759"/>
<proteinExistence type="predicted"/>
<organism evidence="2 3">
    <name type="scientific">Tuber borchii</name>
    <name type="common">White truffle</name>
    <dbReference type="NCBI Taxonomy" id="42251"/>
    <lineage>
        <taxon>Eukaryota</taxon>
        <taxon>Fungi</taxon>
        <taxon>Dikarya</taxon>
        <taxon>Ascomycota</taxon>
        <taxon>Pezizomycotina</taxon>
        <taxon>Pezizomycetes</taxon>
        <taxon>Pezizales</taxon>
        <taxon>Tuberaceae</taxon>
        <taxon>Tuber</taxon>
    </lineage>
</organism>
<evidence type="ECO:0000313" key="2">
    <source>
        <dbReference type="EMBL" id="PUU74659.1"/>
    </source>
</evidence>
<feature type="compositionally biased region" description="Polar residues" evidence="1">
    <location>
        <begin position="1"/>
        <end position="10"/>
    </location>
</feature>
<evidence type="ECO:0000313" key="3">
    <source>
        <dbReference type="Proteomes" id="UP000244722"/>
    </source>
</evidence>
<sequence>MFVAGYNSSHHCPPSPQPEPTPPISRTRKRKKTTPTMITNLHTVLPLLILTTTTLIPPATASTILKREVRQLPDYRSLTSCQKVCIAGTPGTLTDKVSLFYLTKCEAKACFCPPQNEPQIGQDAQKCLETEGSGVCATVEEYNGLMAFVAKYCGFEYVRATTGLLFPPSGGARTTSTLGATATRSCWDSSGYPVSTAGCSSSIVALYLLTFSETGTGKAKADSAWEQLLGSRYLASSCLLL</sequence>
<evidence type="ECO:0000256" key="1">
    <source>
        <dbReference type="SAM" id="MobiDB-lite"/>
    </source>
</evidence>
<gene>
    <name evidence="2" type="ORF">B9Z19DRAFT_1157368</name>
</gene>
<accession>A0A2T6ZGQ7</accession>
<keyword evidence="3" id="KW-1185">Reference proteome</keyword>
<dbReference type="Proteomes" id="UP000244722">
    <property type="component" value="Unassembled WGS sequence"/>
</dbReference>
<dbReference type="EMBL" id="NESQ01000282">
    <property type="protein sequence ID" value="PUU74659.1"/>
    <property type="molecule type" value="Genomic_DNA"/>
</dbReference>
<feature type="compositionally biased region" description="Pro residues" evidence="1">
    <location>
        <begin position="13"/>
        <end position="23"/>
    </location>
</feature>
<protein>
    <submittedName>
        <fullName evidence="2">Uncharacterized protein</fullName>
    </submittedName>
</protein>